<name>A0A2S5DID2_9NEIS</name>
<sequence>MLAAHPMAVLWSPASGIASAGGLLLGVHLARYGTAAGVLKIGDTLKIGKTTVFLYPMHHLASAM</sequence>
<gene>
    <name evidence="1" type="ORF">C2I19_06980</name>
</gene>
<evidence type="ECO:0000313" key="2">
    <source>
        <dbReference type="Proteomes" id="UP000237082"/>
    </source>
</evidence>
<organism evidence="1 2">
    <name type="scientific">Chromobacterium alticapitis</name>
    <dbReference type="NCBI Taxonomy" id="2073169"/>
    <lineage>
        <taxon>Bacteria</taxon>
        <taxon>Pseudomonadati</taxon>
        <taxon>Pseudomonadota</taxon>
        <taxon>Betaproteobacteria</taxon>
        <taxon>Neisseriales</taxon>
        <taxon>Chromobacteriaceae</taxon>
        <taxon>Chromobacterium</taxon>
    </lineage>
</organism>
<keyword evidence="2" id="KW-1185">Reference proteome</keyword>
<evidence type="ECO:0000313" key="1">
    <source>
        <dbReference type="EMBL" id="POZ62787.1"/>
    </source>
</evidence>
<proteinExistence type="predicted"/>
<dbReference type="EMBL" id="PQWB01000024">
    <property type="protein sequence ID" value="POZ62787.1"/>
    <property type="molecule type" value="Genomic_DNA"/>
</dbReference>
<dbReference type="AlphaFoldDB" id="A0A2S5DID2"/>
<reference evidence="2" key="1">
    <citation type="submission" date="2018-02" db="EMBL/GenBank/DDBJ databases">
        <authorList>
            <person name="O'Hara-Hanley K."/>
            <person name="Soby S."/>
        </authorList>
    </citation>
    <scope>NUCLEOTIDE SEQUENCE [LARGE SCALE GENOMIC DNA]</scope>
    <source>
        <strain evidence="2">MWU14-2602</strain>
    </source>
</reference>
<accession>A0A2S5DID2</accession>
<comment type="caution">
    <text evidence="1">The sequence shown here is derived from an EMBL/GenBank/DDBJ whole genome shotgun (WGS) entry which is preliminary data.</text>
</comment>
<protein>
    <submittedName>
        <fullName evidence="1">Uncharacterized protein</fullName>
    </submittedName>
</protein>
<dbReference type="Proteomes" id="UP000237082">
    <property type="component" value="Unassembled WGS sequence"/>
</dbReference>